<organism evidence="1 2">
    <name type="scientific">Blautia producta</name>
    <dbReference type="NCBI Taxonomy" id="33035"/>
    <lineage>
        <taxon>Bacteria</taxon>
        <taxon>Bacillati</taxon>
        <taxon>Bacillota</taxon>
        <taxon>Clostridia</taxon>
        <taxon>Lachnospirales</taxon>
        <taxon>Lachnospiraceae</taxon>
        <taxon>Blautia</taxon>
    </lineage>
</organism>
<proteinExistence type="predicted"/>
<accession>A0ABZ0U4Y5</accession>
<name>A0ABZ0U4Y5_9FIRM</name>
<evidence type="ECO:0000313" key="2">
    <source>
        <dbReference type="Proteomes" id="UP001325248"/>
    </source>
</evidence>
<gene>
    <name evidence="1" type="ORF">BLCOC_06130</name>
</gene>
<protein>
    <submittedName>
        <fullName evidence="1">Uncharacterized protein</fullName>
    </submittedName>
</protein>
<evidence type="ECO:0000313" key="1">
    <source>
        <dbReference type="EMBL" id="WPX72277.1"/>
    </source>
</evidence>
<sequence>MIDFEYAKYIAGLLTDEDITEDLTSMRLQAIIKLRGIISKYEQDGFIPRIVEAVFCKKAEFILQAKTKSAVEEIIKPCVPSYICGTFQPREQYHVEEEELLLWSYASLQGPLISEAQKRYIDLFEKYFNEETDALETEVA</sequence>
<dbReference type="EMBL" id="CP136422">
    <property type="protein sequence ID" value="WPX72277.1"/>
    <property type="molecule type" value="Genomic_DNA"/>
</dbReference>
<reference evidence="1" key="1">
    <citation type="submission" date="2023-10" db="EMBL/GenBank/DDBJ databases">
        <title>Genome sequence of Blautia coccoides DSM 935.</title>
        <authorList>
            <person name="Boeer T."/>
            <person name="Bengelsdorf F.R."/>
            <person name="Daniel R."/>
            <person name="Poehlein A."/>
        </authorList>
    </citation>
    <scope>NUCLEOTIDE SEQUENCE [LARGE SCALE GENOMIC DNA]</scope>
    <source>
        <strain evidence="1">DSM 935</strain>
    </source>
</reference>
<keyword evidence="2" id="KW-1185">Reference proteome</keyword>
<dbReference type="Proteomes" id="UP001325248">
    <property type="component" value="Chromosome"/>
</dbReference>